<dbReference type="InterPro" id="IPR036388">
    <property type="entry name" value="WH-like_DNA-bd_sf"/>
</dbReference>
<gene>
    <name evidence="1" type="ORF">LCGC14_0434760</name>
</gene>
<evidence type="ECO:0008006" key="2">
    <source>
        <dbReference type="Google" id="ProtNLM"/>
    </source>
</evidence>
<reference evidence="1" key="1">
    <citation type="journal article" date="2015" name="Nature">
        <title>Complex archaea that bridge the gap between prokaryotes and eukaryotes.</title>
        <authorList>
            <person name="Spang A."/>
            <person name="Saw J.H."/>
            <person name="Jorgensen S.L."/>
            <person name="Zaremba-Niedzwiedzka K."/>
            <person name="Martijn J."/>
            <person name="Lind A.E."/>
            <person name="van Eijk R."/>
            <person name="Schleper C."/>
            <person name="Guy L."/>
            <person name="Ettema T.J."/>
        </authorList>
    </citation>
    <scope>NUCLEOTIDE SEQUENCE</scope>
</reference>
<sequence length="136" mass="16031">MTFESSYFNAKQRCKSNFKNYGSRGIKLLMTKDDFEYLWYRDKAHLMDRPTIDRIDNDGDYALQNCRFIELRENCCRNHDLRKKVTQHTIEGKFIKEWIGIVDLSKTLNISRTAIQNCLKGLSKSAGGYRWGYTNV</sequence>
<dbReference type="InterPro" id="IPR003647">
    <property type="entry name" value="Intron_nuc_1_rpt"/>
</dbReference>
<accession>A0A0F9ST86</accession>
<comment type="caution">
    <text evidence="1">The sequence shown here is derived from an EMBL/GenBank/DDBJ whole genome shotgun (WGS) entry which is preliminary data.</text>
</comment>
<dbReference type="AlphaFoldDB" id="A0A0F9ST86"/>
<dbReference type="Gene3D" id="1.10.10.10">
    <property type="entry name" value="Winged helix-like DNA-binding domain superfamily/Winged helix DNA-binding domain"/>
    <property type="match status" value="1"/>
</dbReference>
<dbReference type="EMBL" id="LAZR01000412">
    <property type="protein sequence ID" value="KKN70029.1"/>
    <property type="molecule type" value="Genomic_DNA"/>
</dbReference>
<dbReference type="SMART" id="SM00497">
    <property type="entry name" value="IENR1"/>
    <property type="match status" value="1"/>
</dbReference>
<evidence type="ECO:0000313" key="1">
    <source>
        <dbReference type="EMBL" id="KKN70029.1"/>
    </source>
</evidence>
<proteinExistence type="predicted"/>
<organism evidence="1">
    <name type="scientific">marine sediment metagenome</name>
    <dbReference type="NCBI Taxonomy" id="412755"/>
    <lineage>
        <taxon>unclassified sequences</taxon>
        <taxon>metagenomes</taxon>
        <taxon>ecological metagenomes</taxon>
    </lineage>
</organism>
<protein>
    <recommendedName>
        <fullName evidence="2">Nuclease-associated modular DNA-binding 1 domain-containing protein</fullName>
    </recommendedName>
</protein>
<name>A0A0F9ST86_9ZZZZ</name>